<dbReference type="FunFam" id="1.10.10.10:FF:000001">
    <property type="entry name" value="LysR family transcriptional regulator"/>
    <property type="match status" value="1"/>
</dbReference>
<accession>A0A4U0YZT4</accession>
<dbReference type="InterPro" id="IPR005119">
    <property type="entry name" value="LysR_subst-bd"/>
</dbReference>
<dbReference type="Gene3D" id="3.40.190.10">
    <property type="entry name" value="Periplasmic binding protein-like II"/>
    <property type="match status" value="2"/>
</dbReference>
<reference evidence="6 7" key="1">
    <citation type="submission" date="2019-04" db="EMBL/GenBank/DDBJ databases">
        <title>Crypto-aerobic microbial life in anoxic (sulfidic) marine sediments.</title>
        <authorList>
            <person name="Bhattacharya S."/>
            <person name="Roy C."/>
            <person name="Mondal N."/>
            <person name="Sarkar J."/>
            <person name="Mandal S."/>
            <person name="Rameez M.J."/>
            <person name="Ghosh W."/>
        </authorList>
    </citation>
    <scope>NUCLEOTIDE SEQUENCE [LARGE SCALE GENOMIC DNA]</scope>
    <source>
        <strain evidence="6 7">SBBC</strain>
    </source>
</reference>
<dbReference type="Pfam" id="PF03466">
    <property type="entry name" value="LysR_substrate"/>
    <property type="match status" value="1"/>
</dbReference>
<comment type="caution">
    <text evidence="6">The sequence shown here is derived from an EMBL/GenBank/DDBJ whole genome shotgun (WGS) entry which is preliminary data.</text>
</comment>
<evidence type="ECO:0000313" key="7">
    <source>
        <dbReference type="Proteomes" id="UP000306340"/>
    </source>
</evidence>
<keyword evidence="2" id="KW-0805">Transcription regulation</keyword>
<keyword evidence="3" id="KW-0238">DNA-binding</keyword>
<gene>
    <name evidence="6" type="ORF">FAZ78_00625</name>
</gene>
<dbReference type="PRINTS" id="PR00039">
    <property type="entry name" value="HTHLYSR"/>
</dbReference>
<proteinExistence type="inferred from homology"/>
<sequence>MLQTRHFRYFVAVAEELNFHRAAERLHLSQPALWRQIRDLEVEIGTPLLERDPRGIGLTPAGESLLEDCRDILDRIEQARLRTRRIAQGEVGTLHIGFNEIAGRRREMPRFLQAFRKAYPQISLQLHFLMSQLQVDALRDGDLDAGFLLRHRSEKTEFRTVRVGHDDFILALPRVHPLASASQIHLADLGEETLIMPNPRNNALTYDRLMNVLREAGASPRIAQFADNENTIMNLVDAGMGLAFLNSSFRPLEDQGVVLRAVADLSMPVDLELVWRPSNANPALTHFVSLVEKMAGDVDLAASLMETGMG</sequence>
<dbReference type="InterPro" id="IPR036388">
    <property type="entry name" value="WH-like_DNA-bd_sf"/>
</dbReference>
<evidence type="ECO:0000256" key="3">
    <source>
        <dbReference type="ARBA" id="ARBA00023125"/>
    </source>
</evidence>
<dbReference type="SUPFAM" id="SSF46785">
    <property type="entry name" value="Winged helix' DNA-binding domain"/>
    <property type="match status" value="1"/>
</dbReference>
<dbReference type="AlphaFoldDB" id="A0A4U0YZT4"/>
<dbReference type="Gene3D" id="1.10.10.10">
    <property type="entry name" value="Winged helix-like DNA-binding domain superfamily/Winged helix DNA-binding domain"/>
    <property type="match status" value="1"/>
</dbReference>
<keyword evidence="4" id="KW-0804">Transcription</keyword>
<dbReference type="Proteomes" id="UP000306340">
    <property type="component" value="Unassembled WGS sequence"/>
</dbReference>
<dbReference type="RefSeq" id="WP_136790856.1">
    <property type="nucleotide sequence ID" value="NZ_SWAU01000002.1"/>
</dbReference>
<name>A0A4U0YZT4_9RHOB</name>
<evidence type="ECO:0000259" key="5">
    <source>
        <dbReference type="PROSITE" id="PS50931"/>
    </source>
</evidence>
<dbReference type="InterPro" id="IPR000847">
    <property type="entry name" value="LysR_HTH_N"/>
</dbReference>
<dbReference type="CDD" id="cd08414">
    <property type="entry name" value="PBP2_LTTR_aromatics_like"/>
    <property type="match status" value="1"/>
</dbReference>
<evidence type="ECO:0000256" key="1">
    <source>
        <dbReference type="ARBA" id="ARBA00009437"/>
    </source>
</evidence>
<dbReference type="GO" id="GO:0003677">
    <property type="term" value="F:DNA binding"/>
    <property type="evidence" value="ECO:0007669"/>
    <property type="project" value="UniProtKB-KW"/>
</dbReference>
<evidence type="ECO:0000256" key="4">
    <source>
        <dbReference type="ARBA" id="ARBA00023163"/>
    </source>
</evidence>
<dbReference type="GO" id="GO:0003700">
    <property type="term" value="F:DNA-binding transcription factor activity"/>
    <property type="evidence" value="ECO:0007669"/>
    <property type="project" value="InterPro"/>
</dbReference>
<dbReference type="PANTHER" id="PTHR30346:SF0">
    <property type="entry name" value="HCA OPERON TRANSCRIPTIONAL ACTIVATOR HCAR"/>
    <property type="match status" value="1"/>
</dbReference>
<evidence type="ECO:0000256" key="2">
    <source>
        <dbReference type="ARBA" id="ARBA00023015"/>
    </source>
</evidence>
<dbReference type="EMBL" id="SWAU01000002">
    <property type="protein sequence ID" value="TKA98452.1"/>
    <property type="molecule type" value="Genomic_DNA"/>
</dbReference>
<dbReference type="PANTHER" id="PTHR30346">
    <property type="entry name" value="TRANSCRIPTIONAL DUAL REGULATOR HCAR-RELATED"/>
    <property type="match status" value="1"/>
</dbReference>
<comment type="similarity">
    <text evidence="1">Belongs to the LysR transcriptional regulatory family.</text>
</comment>
<feature type="domain" description="HTH lysR-type" evidence="5">
    <location>
        <begin position="2"/>
        <end position="59"/>
    </location>
</feature>
<dbReference type="SUPFAM" id="SSF53850">
    <property type="entry name" value="Periplasmic binding protein-like II"/>
    <property type="match status" value="1"/>
</dbReference>
<dbReference type="GO" id="GO:0032993">
    <property type="term" value="C:protein-DNA complex"/>
    <property type="evidence" value="ECO:0007669"/>
    <property type="project" value="TreeGrafter"/>
</dbReference>
<protein>
    <submittedName>
        <fullName evidence="6">LysR family transcriptional regulator</fullName>
    </submittedName>
</protein>
<evidence type="ECO:0000313" key="6">
    <source>
        <dbReference type="EMBL" id="TKA98452.1"/>
    </source>
</evidence>
<dbReference type="PROSITE" id="PS50931">
    <property type="entry name" value="HTH_LYSR"/>
    <property type="match status" value="1"/>
</dbReference>
<dbReference type="InterPro" id="IPR036390">
    <property type="entry name" value="WH_DNA-bd_sf"/>
</dbReference>
<organism evidence="6 7">
    <name type="scientific">Cereibacter changlensis</name>
    <dbReference type="NCBI Taxonomy" id="402884"/>
    <lineage>
        <taxon>Bacteria</taxon>
        <taxon>Pseudomonadati</taxon>
        <taxon>Pseudomonadota</taxon>
        <taxon>Alphaproteobacteria</taxon>
        <taxon>Rhodobacterales</taxon>
        <taxon>Paracoccaceae</taxon>
        <taxon>Cereibacter</taxon>
    </lineage>
</organism>
<dbReference type="Pfam" id="PF00126">
    <property type="entry name" value="HTH_1"/>
    <property type="match status" value="1"/>
</dbReference>